<dbReference type="HOGENOM" id="CLU_084761_2_1_6"/>
<dbReference type="Proteomes" id="UP000018444">
    <property type="component" value="Unassembled WGS sequence"/>
</dbReference>
<dbReference type="Pfam" id="PF07963">
    <property type="entry name" value="N_methyl"/>
    <property type="match status" value="1"/>
</dbReference>
<keyword evidence="1" id="KW-0472">Membrane</keyword>
<keyword evidence="1" id="KW-1133">Transmembrane helix</keyword>
<dbReference type="PATRIC" id="fig|1217662.4.peg.194"/>
<gene>
    <name evidence="2" type="ORF">F946_00203</name>
</gene>
<feature type="transmembrane region" description="Helical" evidence="1">
    <location>
        <begin position="6"/>
        <end position="28"/>
    </location>
</feature>
<protein>
    <recommendedName>
        <fullName evidence="4">Type II secretion system protein H</fullName>
    </recommendedName>
</protein>
<accession>N9CUH9</accession>
<dbReference type="Gene3D" id="3.30.700.10">
    <property type="entry name" value="Glycoprotein, Type 4 Pilin"/>
    <property type="match status" value="1"/>
</dbReference>
<dbReference type="PROSITE" id="PS00409">
    <property type="entry name" value="PROKAR_NTER_METHYL"/>
    <property type="match status" value="1"/>
</dbReference>
<sequence length="145" mass="16203">MQNKHKGFTLIELMVTIAVMAIIAMMAAPSFMQQIRRMQLNNDAQEVVQLAIETRSEAIFRKQDQQIILTSSSGAGFKNWQPSENTNWVTTAIPDAMTYNFFGYLIEDADCVILEHVKDNSLHAVIRFNKNGSVIYNKAATGCAG</sequence>
<proteinExistence type="predicted"/>
<organism evidence="2 3">
    <name type="scientific">Acinetobacter johnsonii ANC 3681</name>
    <dbReference type="NCBI Taxonomy" id="1217662"/>
    <lineage>
        <taxon>Bacteria</taxon>
        <taxon>Pseudomonadati</taxon>
        <taxon>Pseudomonadota</taxon>
        <taxon>Gammaproteobacteria</taxon>
        <taxon>Moraxellales</taxon>
        <taxon>Moraxellaceae</taxon>
        <taxon>Acinetobacter</taxon>
    </lineage>
</organism>
<evidence type="ECO:0000313" key="2">
    <source>
        <dbReference type="EMBL" id="ENV74169.1"/>
    </source>
</evidence>
<keyword evidence="1" id="KW-0812">Transmembrane</keyword>
<dbReference type="InterPro" id="IPR012902">
    <property type="entry name" value="N_methyl_site"/>
</dbReference>
<evidence type="ECO:0000313" key="3">
    <source>
        <dbReference type="Proteomes" id="UP000018444"/>
    </source>
</evidence>
<dbReference type="AlphaFoldDB" id="N9CUH9"/>
<evidence type="ECO:0000256" key="1">
    <source>
        <dbReference type="SAM" id="Phobius"/>
    </source>
</evidence>
<dbReference type="NCBIfam" id="TIGR02532">
    <property type="entry name" value="IV_pilin_GFxxxE"/>
    <property type="match status" value="1"/>
</dbReference>
<name>N9CUH9_ACIJO</name>
<evidence type="ECO:0008006" key="4">
    <source>
        <dbReference type="Google" id="ProtNLM"/>
    </source>
</evidence>
<dbReference type="InterPro" id="IPR045584">
    <property type="entry name" value="Pilin-like"/>
</dbReference>
<dbReference type="GeneID" id="56337434"/>
<dbReference type="SUPFAM" id="SSF54523">
    <property type="entry name" value="Pili subunits"/>
    <property type="match status" value="1"/>
</dbReference>
<dbReference type="EMBL" id="APPZ01000002">
    <property type="protein sequence ID" value="ENV74169.1"/>
    <property type="molecule type" value="Genomic_DNA"/>
</dbReference>
<dbReference type="RefSeq" id="WP_004978044.1">
    <property type="nucleotide sequence ID" value="NZ_KB849703.1"/>
</dbReference>
<comment type="caution">
    <text evidence="2">The sequence shown here is derived from an EMBL/GenBank/DDBJ whole genome shotgun (WGS) entry which is preliminary data.</text>
</comment>
<reference evidence="2 3" key="1">
    <citation type="submission" date="2013-02" db="EMBL/GenBank/DDBJ databases">
        <title>The Genome Sequence of Acinetobacter johnsonii ANC 3681.</title>
        <authorList>
            <consortium name="The Broad Institute Genome Sequencing Platform"/>
            <consortium name="The Broad Institute Genome Sequencing Center for Infectious Disease"/>
            <person name="Cerqueira G."/>
            <person name="Feldgarden M."/>
            <person name="Courvalin P."/>
            <person name="Perichon B."/>
            <person name="Grillot-Courvalin C."/>
            <person name="Clermont D."/>
            <person name="Rocha E."/>
            <person name="Yoon E.-J."/>
            <person name="Nemec A."/>
            <person name="Walker B."/>
            <person name="Young S.K."/>
            <person name="Zeng Q."/>
            <person name="Gargeya S."/>
            <person name="Fitzgerald M."/>
            <person name="Haas B."/>
            <person name="Abouelleil A."/>
            <person name="Alvarado L."/>
            <person name="Arachchi H.M."/>
            <person name="Berlin A.M."/>
            <person name="Chapman S.B."/>
            <person name="Dewar J."/>
            <person name="Goldberg J."/>
            <person name="Griggs A."/>
            <person name="Gujja S."/>
            <person name="Hansen M."/>
            <person name="Howarth C."/>
            <person name="Imamovic A."/>
            <person name="Larimer J."/>
            <person name="McCowan C."/>
            <person name="Murphy C."/>
            <person name="Neiman D."/>
            <person name="Pearson M."/>
            <person name="Priest M."/>
            <person name="Roberts A."/>
            <person name="Saif S."/>
            <person name="Shea T."/>
            <person name="Sisk P."/>
            <person name="Sykes S."/>
            <person name="Wortman J."/>
            <person name="Nusbaum C."/>
            <person name="Birren B."/>
        </authorList>
    </citation>
    <scope>NUCLEOTIDE SEQUENCE [LARGE SCALE GENOMIC DNA]</scope>
    <source>
        <strain evidence="2 3">ANC 3681</strain>
    </source>
</reference>